<proteinExistence type="predicted"/>
<reference evidence="2" key="1">
    <citation type="journal article" date="2020" name="bioRxiv">
        <title>Hybrid origin of Populus tomentosa Carr. identified through genome sequencing and phylogenomic analysis.</title>
        <authorList>
            <person name="An X."/>
            <person name="Gao K."/>
            <person name="Chen Z."/>
            <person name="Li J."/>
            <person name="Yang X."/>
            <person name="Yang X."/>
            <person name="Zhou J."/>
            <person name="Guo T."/>
            <person name="Zhao T."/>
            <person name="Huang S."/>
            <person name="Miao D."/>
            <person name="Khan W.U."/>
            <person name="Rao P."/>
            <person name="Ye M."/>
            <person name="Lei B."/>
            <person name="Liao W."/>
            <person name="Wang J."/>
            <person name="Ji L."/>
            <person name="Li Y."/>
            <person name="Guo B."/>
            <person name="Mustafa N.S."/>
            <person name="Li S."/>
            <person name="Yun Q."/>
            <person name="Keller S.R."/>
            <person name="Mao J."/>
            <person name="Zhang R."/>
            <person name="Strauss S.H."/>
        </authorList>
    </citation>
    <scope>NUCLEOTIDE SEQUENCE</scope>
    <source>
        <strain evidence="2">GM15</strain>
        <tissue evidence="2">Leaf</tissue>
    </source>
</reference>
<sequence>MQGGALLPLHHRSFSSSDQTDRASTKQPPPPLLIFKSCWHSSGGDDMSEDGYYVRRACPSDEDGRRWVGEPGIDGRASAFIARFYATRVSDPERQTLAP</sequence>
<gene>
    <name evidence="2" type="ORF">POTOM_037207</name>
</gene>
<feature type="region of interest" description="Disordered" evidence="1">
    <location>
        <begin position="1"/>
        <end position="30"/>
    </location>
</feature>
<dbReference type="EMBL" id="JAAWWB010000020">
    <property type="protein sequence ID" value="KAG6756908.1"/>
    <property type="molecule type" value="Genomic_DNA"/>
</dbReference>
<comment type="caution">
    <text evidence="2">The sequence shown here is derived from an EMBL/GenBank/DDBJ whole genome shotgun (WGS) entry which is preliminary data.</text>
</comment>
<accession>A0A8X7YP37</accession>
<dbReference type="AlphaFoldDB" id="A0A8X7YP37"/>
<name>A0A8X7YP37_POPTO</name>
<dbReference type="OrthoDB" id="654716at2759"/>
<keyword evidence="3" id="KW-1185">Reference proteome</keyword>
<dbReference type="PANTHER" id="PTHR33511">
    <property type="entry name" value="OS06G0632400 PROTEIN"/>
    <property type="match status" value="1"/>
</dbReference>
<dbReference type="Proteomes" id="UP000886885">
    <property type="component" value="Chromosome 10D"/>
</dbReference>
<organism evidence="2 3">
    <name type="scientific">Populus tomentosa</name>
    <name type="common">Chinese white poplar</name>
    <dbReference type="NCBI Taxonomy" id="118781"/>
    <lineage>
        <taxon>Eukaryota</taxon>
        <taxon>Viridiplantae</taxon>
        <taxon>Streptophyta</taxon>
        <taxon>Embryophyta</taxon>
        <taxon>Tracheophyta</taxon>
        <taxon>Spermatophyta</taxon>
        <taxon>Magnoliopsida</taxon>
        <taxon>eudicotyledons</taxon>
        <taxon>Gunneridae</taxon>
        <taxon>Pentapetalae</taxon>
        <taxon>rosids</taxon>
        <taxon>fabids</taxon>
        <taxon>Malpighiales</taxon>
        <taxon>Salicaceae</taxon>
        <taxon>Saliceae</taxon>
        <taxon>Populus</taxon>
    </lineage>
</organism>
<evidence type="ECO:0000313" key="3">
    <source>
        <dbReference type="Proteomes" id="UP000886885"/>
    </source>
</evidence>
<evidence type="ECO:0000313" key="2">
    <source>
        <dbReference type="EMBL" id="KAG6756908.1"/>
    </source>
</evidence>
<evidence type="ECO:0000256" key="1">
    <source>
        <dbReference type="SAM" id="MobiDB-lite"/>
    </source>
</evidence>
<protein>
    <submittedName>
        <fullName evidence="2">Uncharacterized protein</fullName>
    </submittedName>
</protein>